<sequence length="391" mass="42767">MEEAPLIPIPIPIPPTSIPNRNNNNNNKNNNNKCELIKLVLGCIYGSVLGDAYGLSTECLNKEQVLKAYGSNAIPFPGFLKTSHNSRWPKGDWTDESDQMIIALDSLLETGGKFDECNFAKRLHKWVTTGFAELGDTCGLGSTASSIILQGQFTTNPYFVSEKTWIQTGRRQANNGAITRSISAGLFNHENLSLVSSNAGNLAKTTNFDQRCVTSNMAIACAISILLNNVECKKISISGTSIGGGPSSVHSGSSKSCSSEEVEHLIEEVVGKCATTMTTITERVEFEEILYNTSLESLSLSSPDSVTYVFKALGAGFWGLRSHYSFKDTLNYVIREGGDSDCNASLCGALLGCRLGYSQLPKDWLQVLPFKEWLDFKVVKLVDFLKRNRKN</sequence>
<dbReference type="PANTHER" id="PTHR16222">
    <property type="entry name" value="ADP-RIBOSYLGLYCOHYDROLASE"/>
    <property type="match status" value="1"/>
</dbReference>
<dbReference type="PANTHER" id="PTHR16222:SF14">
    <property type="entry name" value="ADP-RIBOSYLGLYCOHYDROLASE"/>
    <property type="match status" value="1"/>
</dbReference>
<dbReference type="SUPFAM" id="SSF101478">
    <property type="entry name" value="ADP-ribosylglycohydrolase"/>
    <property type="match status" value="1"/>
</dbReference>
<feature type="compositionally biased region" description="Pro residues" evidence="2">
    <location>
        <begin position="7"/>
        <end position="17"/>
    </location>
</feature>
<comment type="cofactor">
    <cofactor evidence="1">
        <name>Mg(2+)</name>
        <dbReference type="ChEBI" id="CHEBI:18420"/>
    </cofactor>
    <text evidence="1">Binds 2 magnesium ions per subunit.</text>
</comment>
<keyword evidence="1" id="KW-0460">Magnesium</keyword>
<dbReference type="OMA" id="TDESDQM"/>
<dbReference type="Gene3D" id="1.10.4080.10">
    <property type="entry name" value="ADP-ribosylation/Crystallin J1"/>
    <property type="match status" value="1"/>
</dbReference>
<reference evidence="4" key="1">
    <citation type="journal article" date="2011" name="Genome Res.">
        <title>Phylogeny-wide analysis of social amoeba genomes highlights ancient origins for complex intercellular communication.</title>
        <authorList>
            <person name="Heidel A.J."/>
            <person name="Lawal H.M."/>
            <person name="Felder M."/>
            <person name="Schilde C."/>
            <person name="Helps N.R."/>
            <person name="Tunggal B."/>
            <person name="Rivero F."/>
            <person name="John U."/>
            <person name="Schleicher M."/>
            <person name="Eichinger L."/>
            <person name="Platzer M."/>
            <person name="Noegel A.A."/>
            <person name="Schaap P."/>
            <person name="Gloeckner G."/>
        </authorList>
    </citation>
    <scope>NUCLEOTIDE SEQUENCE [LARGE SCALE GENOMIC DNA]</scope>
    <source>
        <strain evidence="4">SH3</strain>
    </source>
</reference>
<proteinExistence type="predicted"/>
<organism evidence="3 4">
    <name type="scientific">Cavenderia fasciculata</name>
    <name type="common">Slime mold</name>
    <name type="synonym">Dictyostelium fasciculatum</name>
    <dbReference type="NCBI Taxonomy" id="261658"/>
    <lineage>
        <taxon>Eukaryota</taxon>
        <taxon>Amoebozoa</taxon>
        <taxon>Evosea</taxon>
        <taxon>Eumycetozoa</taxon>
        <taxon>Dictyostelia</taxon>
        <taxon>Acytosteliales</taxon>
        <taxon>Cavenderiaceae</taxon>
        <taxon>Cavenderia</taxon>
    </lineage>
</organism>
<dbReference type="Pfam" id="PF03747">
    <property type="entry name" value="ADP_ribosyl_GH"/>
    <property type="match status" value="1"/>
</dbReference>
<name>F4PGW2_CACFS</name>
<feature type="binding site" evidence="1">
    <location>
        <position position="339"/>
    </location>
    <ligand>
        <name>Mg(2+)</name>
        <dbReference type="ChEBI" id="CHEBI:18420"/>
        <label>1</label>
    </ligand>
</feature>
<keyword evidence="1" id="KW-0479">Metal-binding</keyword>
<dbReference type="KEGG" id="dfa:DFA_03191"/>
<dbReference type="OrthoDB" id="2021138at2759"/>
<dbReference type="AlphaFoldDB" id="F4PGW2"/>
<feature type="binding site" evidence="1">
    <location>
        <position position="94"/>
    </location>
    <ligand>
        <name>Mg(2+)</name>
        <dbReference type="ChEBI" id="CHEBI:18420"/>
        <label>1</label>
    </ligand>
</feature>
<dbReference type="GeneID" id="14877075"/>
<evidence type="ECO:0000313" key="3">
    <source>
        <dbReference type="EMBL" id="EGG24946.1"/>
    </source>
</evidence>
<gene>
    <name evidence="3" type="ORF">DFA_03191</name>
</gene>
<accession>F4PGW2</accession>
<evidence type="ECO:0000256" key="2">
    <source>
        <dbReference type="SAM" id="MobiDB-lite"/>
    </source>
</evidence>
<dbReference type="EMBL" id="GL883006">
    <property type="protein sequence ID" value="EGG24946.1"/>
    <property type="molecule type" value="Genomic_DNA"/>
</dbReference>
<dbReference type="STRING" id="1054147.F4PGW2"/>
<evidence type="ECO:0000256" key="1">
    <source>
        <dbReference type="PIRSR" id="PIRSR605502-1"/>
    </source>
</evidence>
<evidence type="ECO:0000313" key="4">
    <source>
        <dbReference type="Proteomes" id="UP000007797"/>
    </source>
</evidence>
<evidence type="ECO:0008006" key="5">
    <source>
        <dbReference type="Google" id="ProtNLM"/>
    </source>
</evidence>
<protein>
    <recommendedName>
        <fullName evidence="5">ADP-ribosylation/Crystallin J1</fullName>
    </recommendedName>
</protein>
<dbReference type="GO" id="GO:0046872">
    <property type="term" value="F:metal ion binding"/>
    <property type="evidence" value="ECO:0007669"/>
    <property type="project" value="UniProtKB-KW"/>
</dbReference>
<feature type="binding site" evidence="1">
    <location>
        <position position="95"/>
    </location>
    <ligand>
        <name>Mg(2+)</name>
        <dbReference type="ChEBI" id="CHEBI:18420"/>
        <label>1</label>
    </ligand>
</feature>
<dbReference type="RefSeq" id="XP_004362797.1">
    <property type="nucleotide sequence ID" value="XM_004362740.1"/>
</dbReference>
<feature type="binding site" evidence="1">
    <location>
        <position position="341"/>
    </location>
    <ligand>
        <name>Mg(2+)</name>
        <dbReference type="ChEBI" id="CHEBI:18420"/>
        <label>1</label>
    </ligand>
</feature>
<dbReference type="Proteomes" id="UP000007797">
    <property type="component" value="Unassembled WGS sequence"/>
</dbReference>
<dbReference type="InterPro" id="IPR005502">
    <property type="entry name" value="Ribosyl_crysJ1"/>
</dbReference>
<dbReference type="InterPro" id="IPR050792">
    <property type="entry name" value="ADP-ribosylglycohydrolase"/>
</dbReference>
<dbReference type="InterPro" id="IPR036705">
    <property type="entry name" value="Ribosyl_crysJ1_sf"/>
</dbReference>
<feature type="region of interest" description="Disordered" evidence="2">
    <location>
        <begin position="1"/>
        <end position="26"/>
    </location>
</feature>
<keyword evidence="4" id="KW-1185">Reference proteome</keyword>